<gene>
    <name evidence="2" type="ORF">ACJRO7_031563</name>
</gene>
<evidence type="ECO:0000313" key="2">
    <source>
        <dbReference type="EMBL" id="KAL3726675.1"/>
    </source>
</evidence>
<reference evidence="2 3" key="1">
    <citation type="submission" date="2024-11" db="EMBL/GenBank/DDBJ databases">
        <title>Chromosome-level genome assembly of Eucalyptus globulus Labill. provides insights into its genome evolution.</title>
        <authorList>
            <person name="Li X."/>
        </authorList>
    </citation>
    <scope>NUCLEOTIDE SEQUENCE [LARGE SCALE GENOMIC DNA]</scope>
    <source>
        <strain evidence="2">CL2024</strain>
        <tissue evidence="2">Fresh tender leaves</tissue>
    </source>
</reference>
<dbReference type="Proteomes" id="UP001634007">
    <property type="component" value="Unassembled WGS sequence"/>
</dbReference>
<dbReference type="PANTHER" id="PTHR31170:SF25">
    <property type="entry name" value="BNAA09G04570D PROTEIN"/>
    <property type="match status" value="1"/>
</dbReference>
<keyword evidence="1" id="KW-0812">Transmembrane</keyword>
<dbReference type="InterPro" id="IPR004158">
    <property type="entry name" value="DUF247_pln"/>
</dbReference>
<evidence type="ECO:0000313" key="3">
    <source>
        <dbReference type="Proteomes" id="UP001634007"/>
    </source>
</evidence>
<sequence>MSQPLAYVSSGIKVPSRPISKPLIPPGNLSSFFWAHILSTMPKDANEHLGPAFVPWVKQSLRQGIASSAKSSTTIDKIPSNWRDVRNDAFNPEMIRIGPLRTNDGRDNRQWFTEEHKARFLNRLLEGELEQWRSDGDMSGTAEEERLSVDCERGEDDGGRVAKALCLDDLAEAMRTLEHKTKAFYSKNINTIPDVNFVMMMVVDGCFVVELLRLCFGNPRTKAIEDDPILTNPHILTTLRRDLLLLENQLPFFVLEKLYELISKKKNPDHQQAVPLEELAVTFFNPLLPRQNVISKLDAKKRKHHLLDIFRSTFLKSAREKVDNKGKNRVKSRSNLDGSMRGPYFASELNEAGVKFKEWRGHDLLDIEFGRRTLWVPPLSLNDNTISLLLNFVAYELSVNHPESFFTNYLMFWGCLVNSPRDIQILHKHRIISNMGSEKAVAELLMRCREVISNPDLGYFYDKIEKVNHCCQQYYESKFDFWWRSLIRERFSSPWTCLSLFAAIILLLLTILQTFYTMYAYYRQH</sequence>
<comment type="caution">
    <text evidence="2">The sequence shown here is derived from an EMBL/GenBank/DDBJ whole genome shotgun (WGS) entry which is preliminary data.</text>
</comment>
<protein>
    <submittedName>
        <fullName evidence="2">Uncharacterized protein</fullName>
    </submittedName>
</protein>
<dbReference type="EMBL" id="JBJKBG010000008">
    <property type="protein sequence ID" value="KAL3726675.1"/>
    <property type="molecule type" value="Genomic_DNA"/>
</dbReference>
<keyword evidence="1" id="KW-1133">Transmembrane helix</keyword>
<proteinExistence type="predicted"/>
<keyword evidence="3" id="KW-1185">Reference proteome</keyword>
<organism evidence="2 3">
    <name type="scientific">Eucalyptus globulus</name>
    <name type="common">Tasmanian blue gum</name>
    <dbReference type="NCBI Taxonomy" id="34317"/>
    <lineage>
        <taxon>Eukaryota</taxon>
        <taxon>Viridiplantae</taxon>
        <taxon>Streptophyta</taxon>
        <taxon>Embryophyta</taxon>
        <taxon>Tracheophyta</taxon>
        <taxon>Spermatophyta</taxon>
        <taxon>Magnoliopsida</taxon>
        <taxon>eudicotyledons</taxon>
        <taxon>Gunneridae</taxon>
        <taxon>Pentapetalae</taxon>
        <taxon>rosids</taxon>
        <taxon>malvids</taxon>
        <taxon>Myrtales</taxon>
        <taxon>Myrtaceae</taxon>
        <taxon>Myrtoideae</taxon>
        <taxon>Eucalypteae</taxon>
        <taxon>Eucalyptus</taxon>
    </lineage>
</organism>
<dbReference type="AlphaFoldDB" id="A0ABD3JT47"/>
<accession>A0ABD3JT47</accession>
<feature type="transmembrane region" description="Helical" evidence="1">
    <location>
        <begin position="498"/>
        <end position="522"/>
    </location>
</feature>
<evidence type="ECO:0000256" key="1">
    <source>
        <dbReference type="SAM" id="Phobius"/>
    </source>
</evidence>
<keyword evidence="1" id="KW-0472">Membrane</keyword>
<dbReference type="PANTHER" id="PTHR31170">
    <property type="entry name" value="BNAC04G53230D PROTEIN"/>
    <property type="match status" value="1"/>
</dbReference>
<dbReference type="Pfam" id="PF03140">
    <property type="entry name" value="DUF247"/>
    <property type="match status" value="1"/>
</dbReference>
<name>A0ABD3JT47_EUCGL</name>